<evidence type="ECO:0000313" key="2">
    <source>
        <dbReference type="EMBL" id="JAA71680.1"/>
    </source>
</evidence>
<feature type="signal peptide" evidence="1">
    <location>
        <begin position="1"/>
        <end position="18"/>
    </location>
</feature>
<protein>
    <submittedName>
        <fullName evidence="2">Putative ixodes 26 kDa salivary protein</fullName>
    </submittedName>
</protein>
<reference evidence="2" key="1">
    <citation type="submission" date="2012-12" db="EMBL/GenBank/DDBJ databases">
        <title>Identification and characterization of a phenylalanine ammonia-lyase gene family in Isatis indigotica Fort.</title>
        <authorList>
            <person name="Liu Q."/>
            <person name="Chen J."/>
            <person name="Zhou X."/>
            <person name="Di P."/>
            <person name="Xiao Y."/>
            <person name="Xuan H."/>
            <person name="Zhang L."/>
            <person name="Chen W."/>
        </authorList>
    </citation>
    <scope>NUCLEOTIDE SEQUENCE</scope>
    <source>
        <tissue evidence="2">Salivary gland</tissue>
    </source>
</reference>
<sequence length="227" mass="26509">MKVLITATLFALFSFVSLEDLAIPNDISGATKQAKTRKCHTPEKPVVTIGYIVHGFNNTTEVKMDPEFHHWQNELLTQANEWLQDYKVNIKLENTTVTQATSTQSTRIEKWRSKNGYVNPFEVLRYLKEDIKNNRKYNPDIVILVTKVPLTLYTLGFGSYEPLCNDVVPIFLTYNKKLVKDTGERLGQVILNSLNINNYNTWFRMSEADRWHYFEKCIAQRLQEDYF</sequence>
<keyword evidence="1" id="KW-0732">Signal</keyword>
<feature type="chain" id="PRO_5005518486" evidence="1">
    <location>
        <begin position="19"/>
        <end position="227"/>
    </location>
</feature>
<name>A0A0K8RKR1_IXORI</name>
<dbReference type="AlphaFoldDB" id="A0A0K8RKR1"/>
<dbReference type="EMBL" id="GADI01002128">
    <property type="protein sequence ID" value="JAA71680.1"/>
    <property type="molecule type" value="mRNA"/>
</dbReference>
<proteinExistence type="evidence at transcript level"/>
<evidence type="ECO:0000256" key="1">
    <source>
        <dbReference type="SAM" id="SignalP"/>
    </source>
</evidence>
<organism evidence="2">
    <name type="scientific">Ixodes ricinus</name>
    <name type="common">Common tick</name>
    <name type="synonym">Acarus ricinus</name>
    <dbReference type="NCBI Taxonomy" id="34613"/>
    <lineage>
        <taxon>Eukaryota</taxon>
        <taxon>Metazoa</taxon>
        <taxon>Ecdysozoa</taxon>
        <taxon>Arthropoda</taxon>
        <taxon>Chelicerata</taxon>
        <taxon>Arachnida</taxon>
        <taxon>Acari</taxon>
        <taxon>Parasitiformes</taxon>
        <taxon>Ixodida</taxon>
        <taxon>Ixodoidea</taxon>
        <taxon>Ixodidae</taxon>
        <taxon>Ixodinae</taxon>
        <taxon>Ixodes</taxon>
    </lineage>
</organism>
<accession>A0A0K8RKR1</accession>